<dbReference type="Pfam" id="PF06985">
    <property type="entry name" value="HET"/>
    <property type="match status" value="1"/>
</dbReference>
<dbReference type="Proteomes" id="UP000738349">
    <property type="component" value="Unassembled WGS sequence"/>
</dbReference>
<feature type="domain" description="Heterokaryon incompatibility" evidence="1">
    <location>
        <begin position="52"/>
        <end position="153"/>
    </location>
</feature>
<organism evidence="2 3">
    <name type="scientific">Dactylonectria macrodidyma</name>
    <dbReference type="NCBI Taxonomy" id="307937"/>
    <lineage>
        <taxon>Eukaryota</taxon>
        <taxon>Fungi</taxon>
        <taxon>Dikarya</taxon>
        <taxon>Ascomycota</taxon>
        <taxon>Pezizomycotina</taxon>
        <taxon>Sordariomycetes</taxon>
        <taxon>Hypocreomycetidae</taxon>
        <taxon>Hypocreales</taxon>
        <taxon>Nectriaceae</taxon>
        <taxon>Dactylonectria</taxon>
    </lineage>
</organism>
<dbReference type="AlphaFoldDB" id="A0A9P9DLU9"/>
<comment type="caution">
    <text evidence="2">The sequence shown here is derived from an EMBL/GenBank/DDBJ whole genome shotgun (WGS) entry which is preliminary data.</text>
</comment>
<dbReference type="InterPro" id="IPR052895">
    <property type="entry name" value="HetReg/Transcr_Mod"/>
</dbReference>
<keyword evidence="3" id="KW-1185">Reference proteome</keyword>
<dbReference type="OrthoDB" id="3553147at2759"/>
<dbReference type="PANTHER" id="PTHR24148:SF64">
    <property type="entry name" value="HETEROKARYON INCOMPATIBILITY DOMAIN-CONTAINING PROTEIN"/>
    <property type="match status" value="1"/>
</dbReference>
<dbReference type="PANTHER" id="PTHR24148">
    <property type="entry name" value="ANKYRIN REPEAT DOMAIN-CONTAINING PROTEIN 39 HOMOLOG-RELATED"/>
    <property type="match status" value="1"/>
</dbReference>
<sequence length="1147" mass="130358">MELTYDQLNHSSTHIRLLRVLPATATKGKPWHSCIDIRCELFTTPLESAPDFEALSYEWGPQTAKDRVSITVNNQTVLGRTNAVHALAALRADEPRIVWIDVLCINQDNAKEKNHQVNLMGDIYRRATRVLVWLGRSQLESGSSVSDALKLVKVLGDEAPYSYLPPPPPTQHTNGDAELCDWVKAIIRQDISDKAASRSKSAKKHLLALHFVGTDRVFPNDHPVRESYALLVRERRDWVRRRWRLWKTHRAECRQHHYLRQSFLGRFKELKMPGHDDFVRGKIKDIQILRALQAQQQQELLVLEAKSSASNLQLDAYRASALLVLRDEQLKAVASLWYDQKTQILKLSEVKVPSQVSKEELKLEEWLDSNHHVNPEAISMEDAMKQVLEGMGRLQRVVPVLDEALSNCHRLGEEASEVGPGFTQKIFKLKKRHLAQLRLEEENQRRQLSTLRLKLRSWQIAEDDQDEELRQLAETEDQQLAQYISRWDGAHERAFRYGDGSRQDIEAVHFDEMADYVEVHLQRLQYLHHSHSLRCSEAVLPGLRQTPLLSEAGIQILHAANSCRRKAHLLGLKLRHTTLKLTLLELLSNQYHKWKLGLYDHARNLPTAAEDSRRTATEWTSLRLELARHWNEWRQAEAEQWIRTLICLASTSVPNEGLAAPLLGLESVCRLSYWRRLWIVQEVLLAKEAVLYFGDEDRTMCDWKLLTMARENLDKIPDSWQIDSAIASRLESIRASLPFLLDGLRARRKEWSLLHLLKTTENSLCKDPRDKIYGLLGIANDVHGRPIEINYSKAKTIGEVYHDVIQWHQGLYRSQGGCDSLVKFSQAVQASFKGHSNPSDPKKSPSIAVQAPSALLQQGFQCKGSLHGSIMVIEPLLEDHMLLQLRGRDRICVMLDYLNTTNNYQSRVALEQELLHLDSIISDFSVQGTSLVHSCDYSAPKHVVQDQVLAISGAKRKRNEAHFFMSGQGAFGVASSTIRDDDVLCQFNDTDVAVILRCINNQYTVVSKAILSSSRTPALPMIAPSVNVVFGKAALQGLTVPFEFSKKHKDREPLCIQESSFGWHDFITHGITAPVAPNSICRRGLAVTSVPNNKRSSASPSPPVNASVWGFIWLWHMLRQPGKQSPLLSRAAVFMNRGKTPMMLTAD</sequence>
<name>A0A9P9DLU9_9HYPO</name>
<evidence type="ECO:0000313" key="2">
    <source>
        <dbReference type="EMBL" id="KAH7121566.1"/>
    </source>
</evidence>
<evidence type="ECO:0000259" key="1">
    <source>
        <dbReference type="Pfam" id="PF06985"/>
    </source>
</evidence>
<dbReference type="InterPro" id="IPR010730">
    <property type="entry name" value="HET"/>
</dbReference>
<proteinExistence type="predicted"/>
<gene>
    <name evidence="2" type="ORF">EDB81DRAFT_814091</name>
</gene>
<accession>A0A9P9DLU9</accession>
<protein>
    <recommendedName>
        <fullName evidence="1">Heterokaryon incompatibility domain-containing protein</fullName>
    </recommendedName>
</protein>
<evidence type="ECO:0000313" key="3">
    <source>
        <dbReference type="Proteomes" id="UP000738349"/>
    </source>
</evidence>
<dbReference type="EMBL" id="JAGMUV010000024">
    <property type="protein sequence ID" value="KAH7121566.1"/>
    <property type="molecule type" value="Genomic_DNA"/>
</dbReference>
<reference evidence="2" key="1">
    <citation type="journal article" date="2021" name="Nat. Commun.">
        <title>Genetic determinants of endophytism in the Arabidopsis root mycobiome.</title>
        <authorList>
            <person name="Mesny F."/>
            <person name="Miyauchi S."/>
            <person name="Thiergart T."/>
            <person name="Pickel B."/>
            <person name="Atanasova L."/>
            <person name="Karlsson M."/>
            <person name="Huettel B."/>
            <person name="Barry K.W."/>
            <person name="Haridas S."/>
            <person name="Chen C."/>
            <person name="Bauer D."/>
            <person name="Andreopoulos W."/>
            <person name="Pangilinan J."/>
            <person name="LaButti K."/>
            <person name="Riley R."/>
            <person name="Lipzen A."/>
            <person name="Clum A."/>
            <person name="Drula E."/>
            <person name="Henrissat B."/>
            <person name="Kohler A."/>
            <person name="Grigoriev I.V."/>
            <person name="Martin F.M."/>
            <person name="Hacquard S."/>
        </authorList>
    </citation>
    <scope>NUCLEOTIDE SEQUENCE</scope>
    <source>
        <strain evidence="2">MPI-CAGE-AT-0147</strain>
    </source>
</reference>